<feature type="transmembrane region" description="Helical" evidence="1">
    <location>
        <begin position="62"/>
        <end position="82"/>
    </location>
</feature>
<dbReference type="EMBL" id="JACHHF010000002">
    <property type="protein sequence ID" value="MBB5175411.1"/>
    <property type="molecule type" value="Genomic_DNA"/>
</dbReference>
<feature type="transmembrane region" description="Helical" evidence="1">
    <location>
        <begin position="326"/>
        <end position="345"/>
    </location>
</feature>
<keyword evidence="1" id="KW-1133">Transmembrane helix</keyword>
<protein>
    <submittedName>
        <fullName evidence="2">ESS family glutamate:Na+ symporter</fullName>
    </submittedName>
</protein>
<dbReference type="AlphaFoldDB" id="A0A9Q2CXZ0"/>
<dbReference type="Pfam" id="PF03616">
    <property type="entry name" value="Glt_symporter"/>
    <property type="match status" value="1"/>
</dbReference>
<feature type="transmembrane region" description="Helical" evidence="1">
    <location>
        <begin position="302"/>
        <end position="320"/>
    </location>
</feature>
<feature type="transmembrane region" description="Helical" evidence="1">
    <location>
        <begin position="6"/>
        <end position="23"/>
    </location>
</feature>
<feature type="transmembrane region" description="Helical" evidence="1">
    <location>
        <begin position="357"/>
        <end position="378"/>
    </location>
</feature>
<dbReference type="InterPro" id="IPR004445">
    <property type="entry name" value="GltS"/>
</dbReference>
<dbReference type="GO" id="GO:0016020">
    <property type="term" value="C:membrane"/>
    <property type="evidence" value="ECO:0007669"/>
    <property type="project" value="InterPro"/>
</dbReference>
<keyword evidence="1" id="KW-0812">Transmembrane</keyword>
<dbReference type="GO" id="GO:0015501">
    <property type="term" value="F:glutamate:sodium symporter activity"/>
    <property type="evidence" value="ECO:0007669"/>
    <property type="project" value="InterPro"/>
</dbReference>
<feature type="transmembrane region" description="Helical" evidence="1">
    <location>
        <begin position="35"/>
        <end position="56"/>
    </location>
</feature>
<feature type="transmembrane region" description="Helical" evidence="1">
    <location>
        <begin position="262"/>
        <end position="281"/>
    </location>
</feature>
<evidence type="ECO:0000313" key="2">
    <source>
        <dbReference type="EMBL" id="MBB5175411.1"/>
    </source>
</evidence>
<feature type="transmembrane region" description="Helical" evidence="1">
    <location>
        <begin position="414"/>
        <end position="433"/>
    </location>
</feature>
<keyword evidence="3" id="KW-1185">Reference proteome</keyword>
<feature type="transmembrane region" description="Helical" evidence="1">
    <location>
        <begin position="102"/>
        <end position="123"/>
    </location>
</feature>
<keyword evidence="1" id="KW-0472">Membrane</keyword>
<dbReference type="RefSeq" id="WP_183672840.1">
    <property type="nucleotide sequence ID" value="NZ_CBCRYX010000001.1"/>
</dbReference>
<organism evidence="2 3">
    <name type="scientific">Nosocomiicoccus ampullae</name>
    <dbReference type="NCBI Taxonomy" id="489910"/>
    <lineage>
        <taxon>Bacteria</taxon>
        <taxon>Bacillati</taxon>
        <taxon>Bacillota</taxon>
        <taxon>Bacilli</taxon>
        <taxon>Bacillales</taxon>
        <taxon>Staphylococcaceae</taxon>
        <taxon>Nosocomiicoccus</taxon>
    </lineage>
</organism>
<evidence type="ECO:0000313" key="3">
    <source>
        <dbReference type="Proteomes" id="UP000579136"/>
    </source>
</evidence>
<sequence length="457" mass="50236">MTIQDFVIDFAFASILILIGQLLRSNLKIFQKFFIPASVLAGFLGLIFGPNGLGWIPFSEAMGGYAGLLIILVFVVVGVNGFEFKKSTGGDSQVKRIIGYQIFKIIVWALQIFVPLIFTIFVLKKIWPGLNDGFGMLLHSGFYGGHGTAAAVGSTFADLGFEDAQDIAITFATFGILTGIFGGIILINIAARKGQTAYMKDFKFIDGDMKTGLVSFENRKPFGQQTISSVSLDTLSYHGAFIIALTGMTILLNRWLAEHVLAGIPDFTLGFIVALIFFLIFRNTPVYDYLDKDVNTRISGSATDYLVVFGIAAVKLDVVMSYAGPIILSLLVGWLLVFIIVWPFGKAYNKNDWFERSIFVYGYLTGVFAIGFVLYRIVDPDNVSETIEDTAMTPATNIAEIVIWSLYPALLISGQWLIAAAIPFVIIIASIIATKVTGTWVFNVPDSERNILKNQMK</sequence>
<dbReference type="GO" id="GO:0015813">
    <property type="term" value="P:L-glutamate transmembrane transport"/>
    <property type="evidence" value="ECO:0007669"/>
    <property type="project" value="InterPro"/>
</dbReference>
<name>A0A9Q2CXZ0_9STAP</name>
<dbReference type="PANTHER" id="PTHR36178:SF1">
    <property type="entry name" value="SODIUM_GLUTAMATE SYMPORTER"/>
    <property type="match status" value="1"/>
</dbReference>
<dbReference type="Proteomes" id="UP000579136">
    <property type="component" value="Unassembled WGS sequence"/>
</dbReference>
<comment type="caution">
    <text evidence="2">The sequence shown here is derived from an EMBL/GenBank/DDBJ whole genome shotgun (WGS) entry which is preliminary data.</text>
</comment>
<dbReference type="PANTHER" id="PTHR36178">
    <property type="entry name" value="SLR0625 PROTEIN"/>
    <property type="match status" value="1"/>
</dbReference>
<accession>A0A9Q2CXZ0</accession>
<feature type="transmembrane region" description="Helical" evidence="1">
    <location>
        <begin position="235"/>
        <end position="256"/>
    </location>
</feature>
<reference evidence="2 3" key="1">
    <citation type="submission" date="2020-08" db="EMBL/GenBank/DDBJ databases">
        <title>Genomic Encyclopedia of Type Strains, Phase IV (KMG-IV): sequencing the most valuable type-strain genomes for metagenomic binning, comparative biology and taxonomic classification.</title>
        <authorList>
            <person name="Goeker M."/>
        </authorList>
    </citation>
    <scope>NUCLEOTIDE SEQUENCE [LARGE SCALE GENOMIC DNA]</scope>
    <source>
        <strain evidence="2 3">DSM 19163</strain>
    </source>
</reference>
<evidence type="ECO:0000256" key="1">
    <source>
        <dbReference type="SAM" id="Phobius"/>
    </source>
</evidence>
<gene>
    <name evidence="2" type="ORF">HNQ45_000281</name>
</gene>
<proteinExistence type="predicted"/>
<feature type="transmembrane region" description="Helical" evidence="1">
    <location>
        <begin position="167"/>
        <end position="191"/>
    </location>
</feature>